<dbReference type="OrthoDB" id="6586924at2"/>
<organism evidence="2 3">
    <name type="scientific">Rhizobium hainanense</name>
    <dbReference type="NCBI Taxonomy" id="52131"/>
    <lineage>
        <taxon>Bacteria</taxon>
        <taxon>Pseudomonadati</taxon>
        <taxon>Pseudomonadota</taxon>
        <taxon>Alphaproteobacteria</taxon>
        <taxon>Hyphomicrobiales</taxon>
        <taxon>Rhizobiaceae</taxon>
        <taxon>Rhizobium/Agrobacterium group</taxon>
        <taxon>Rhizobium</taxon>
    </lineage>
</organism>
<reference evidence="3" key="1">
    <citation type="submission" date="2016-08" db="EMBL/GenBank/DDBJ databases">
        <authorList>
            <person name="Varghese N."/>
            <person name="Submissions Spin"/>
        </authorList>
    </citation>
    <scope>NUCLEOTIDE SEQUENCE [LARGE SCALE GENOMIC DNA]</scope>
    <source>
        <strain evidence="3">CCBAU 57015</strain>
    </source>
</reference>
<dbReference type="InterPro" id="IPR053802">
    <property type="entry name" value="DUF6950"/>
</dbReference>
<dbReference type="STRING" id="52131.GA0061100_101455"/>
<keyword evidence="3" id="KW-1185">Reference proteome</keyword>
<accession>A0A1C3U1J1</accession>
<feature type="domain" description="DUF6950" evidence="1">
    <location>
        <begin position="7"/>
        <end position="141"/>
    </location>
</feature>
<gene>
    <name evidence="2" type="ORF">GA0061100_101455</name>
</gene>
<evidence type="ECO:0000313" key="3">
    <source>
        <dbReference type="Proteomes" id="UP000186228"/>
    </source>
</evidence>
<dbReference type="Proteomes" id="UP000186228">
    <property type="component" value="Unassembled WGS sequence"/>
</dbReference>
<name>A0A1C3U1J1_9HYPH</name>
<sequence>MNSDLVRVKNWRACFVAEIDRLKRTPFAWGSHDCGPGLAGNLVLAITGVDCAAQFRGEYSTAAGALKTMKAAGFDNLADLVASMLPEIHPSEAGIGDIAAVPHEGPFGYALGVVNGERIFVLRETGLGTVDLLDAKRAFKVG</sequence>
<evidence type="ECO:0000259" key="1">
    <source>
        <dbReference type="Pfam" id="PF22262"/>
    </source>
</evidence>
<proteinExistence type="predicted"/>
<protein>
    <recommendedName>
        <fullName evidence="1">DUF6950 domain-containing protein</fullName>
    </recommendedName>
</protein>
<dbReference type="EMBL" id="FMAC01000001">
    <property type="protein sequence ID" value="SCB09235.1"/>
    <property type="molecule type" value="Genomic_DNA"/>
</dbReference>
<evidence type="ECO:0000313" key="2">
    <source>
        <dbReference type="EMBL" id="SCB09235.1"/>
    </source>
</evidence>
<dbReference type="AlphaFoldDB" id="A0A1C3U1J1"/>
<dbReference type="Pfam" id="PF22262">
    <property type="entry name" value="DUF6950"/>
    <property type="match status" value="1"/>
</dbReference>
<dbReference type="RefSeq" id="WP_075850984.1">
    <property type="nucleotide sequence ID" value="NZ_FMAC01000001.1"/>
</dbReference>